<feature type="region of interest" description="Disordered" evidence="1">
    <location>
        <begin position="45"/>
        <end position="75"/>
    </location>
</feature>
<evidence type="ECO:0000256" key="1">
    <source>
        <dbReference type="SAM" id="MobiDB-lite"/>
    </source>
</evidence>
<organism evidence="3 4">
    <name type="scientific">Helianthus annuus</name>
    <name type="common">Common sunflower</name>
    <dbReference type="NCBI Taxonomy" id="4232"/>
    <lineage>
        <taxon>Eukaryota</taxon>
        <taxon>Viridiplantae</taxon>
        <taxon>Streptophyta</taxon>
        <taxon>Embryophyta</taxon>
        <taxon>Tracheophyta</taxon>
        <taxon>Spermatophyta</taxon>
        <taxon>Magnoliopsida</taxon>
        <taxon>eudicotyledons</taxon>
        <taxon>Gunneridae</taxon>
        <taxon>Pentapetalae</taxon>
        <taxon>asterids</taxon>
        <taxon>campanulids</taxon>
        <taxon>Asterales</taxon>
        <taxon>Asteraceae</taxon>
        <taxon>Asteroideae</taxon>
        <taxon>Heliantheae alliance</taxon>
        <taxon>Heliantheae</taxon>
        <taxon>Helianthus</taxon>
    </lineage>
</organism>
<dbReference type="PANTHER" id="PTHR34277">
    <property type="entry name" value="CLAVATA3/ESR (CLE)-RELATED PROTEIN 26"/>
    <property type="match status" value="1"/>
</dbReference>
<reference evidence="2" key="3">
    <citation type="submission" date="2020-06" db="EMBL/GenBank/DDBJ databases">
        <title>Helianthus annuus Genome sequencing and assembly Release 2.</title>
        <authorList>
            <person name="Gouzy J."/>
            <person name="Langlade N."/>
            <person name="Munos S."/>
        </authorList>
    </citation>
    <scope>NUCLEOTIDE SEQUENCE</scope>
    <source>
        <tissue evidence="2">Leaves</tissue>
    </source>
</reference>
<dbReference type="InterPro" id="IPR039316">
    <property type="entry name" value="CLE25/26"/>
</dbReference>
<sequence>MSRHCSRALIILLGCLFFFFFFFIVGDVHKATTVSNIHPKKLVPSLGMNKRRVPNGPDPIHNRRSGNSRRPPGQA</sequence>
<reference evidence="3" key="2">
    <citation type="submission" date="2017-02" db="EMBL/GenBank/DDBJ databases">
        <title>Sunflower complete genome.</title>
        <authorList>
            <person name="Langlade N."/>
            <person name="Munos S."/>
        </authorList>
    </citation>
    <scope>NUCLEOTIDE SEQUENCE [LARGE SCALE GENOMIC DNA]</scope>
    <source>
        <tissue evidence="3">Leaves</tissue>
    </source>
</reference>
<accession>A0A251U1D6</accession>
<dbReference type="EMBL" id="CM007897">
    <property type="protein sequence ID" value="OTG17170.1"/>
    <property type="molecule type" value="Genomic_DNA"/>
</dbReference>
<dbReference type="PANTHER" id="PTHR34277:SF2">
    <property type="entry name" value="CLAVATA3_ESR (CLE)-RELATED PROTEIN 26"/>
    <property type="match status" value="1"/>
</dbReference>
<dbReference type="AlphaFoldDB" id="A0A251U1D6"/>
<dbReference type="Proteomes" id="UP000215914">
    <property type="component" value="Chromosome 8"/>
</dbReference>
<evidence type="ECO:0008006" key="5">
    <source>
        <dbReference type="Google" id="ProtNLM"/>
    </source>
</evidence>
<dbReference type="InParanoid" id="A0A251U1D6"/>
<dbReference type="Gramene" id="mRNA:HanXRQr2_Chr08g0317311">
    <property type="protein sequence ID" value="mRNA:HanXRQr2_Chr08g0317311"/>
    <property type="gene ID" value="HanXRQr2_Chr08g0317311"/>
</dbReference>
<reference evidence="2 4" key="1">
    <citation type="journal article" date="2017" name="Nature">
        <title>The sunflower genome provides insights into oil metabolism, flowering and Asterid evolution.</title>
        <authorList>
            <person name="Badouin H."/>
            <person name="Gouzy J."/>
            <person name="Grassa C.J."/>
            <person name="Murat F."/>
            <person name="Staton S.E."/>
            <person name="Cottret L."/>
            <person name="Lelandais-Briere C."/>
            <person name="Owens G.L."/>
            <person name="Carrere S."/>
            <person name="Mayjonade B."/>
            <person name="Legrand L."/>
            <person name="Gill N."/>
            <person name="Kane N.C."/>
            <person name="Bowers J.E."/>
            <person name="Hubner S."/>
            <person name="Bellec A."/>
            <person name="Berard A."/>
            <person name="Berges H."/>
            <person name="Blanchet N."/>
            <person name="Boniface M.C."/>
            <person name="Brunel D."/>
            <person name="Catrice O."/>
            <person name="Chaidir N."/>
            <person name="Claudel C."/>
            <person name="Donnadieu C."/>
            <person name="Faraut T."/>
            <person name="Fievet G."/>
            <person name="Helmstetter N."/>
            <person name="King M."/>
            <person name="Knapp S.J."/>
            <person name="Lai Z."/>
            <person name="Le Paslier M.C."/>
            <person name="Lippi Y."/>
            <person name="Lorenzon L."/>
            <person name="Mandel J.R."/>
            <person name="Marage G."/>
            <person name="Marchand G."/>
            <person name="Marquand E."/>
            <person name="Bret-Mestries E."/>
            <person name="Morien E."/>
            <person name="Nambeesan S."/>
            <person name="Nguyen T."/>
            <person name="Pegot-Espagnet P."/>
            <person name="Pouilly N."/>
            <person name="Raftis F."/>
            <person name="Sallet E."/>
            <person name="Schiex T."/>
            <person name="Thomas J."/>
            <person name="Vandecasteele C."/>
            <person name="Vares D."/>
            <person name="Vear F."/>
            <person name="Vautrin S."/>
            <person name="Crespi M."/>
            <person name="Mangin B."/>
            <person name="Burke J.M."/>
            <person name="Salse J."/>
            <person name="Munos S."/>
            <person name="Vincourt P."/>
            <person name="Rieseberg L.H."/>
            <person name="Langlade N.B."/>
        </authorList>
    </citation>
    <scope>NUCLEOTIDE SEQUENCE [LARGE SCALE GENOMIC DNA]</scope>
    <source>
        <strain evidence="4">cv. SF193</strain>
        <tissue evidence="2">Leaves</tissue>
    </source>
</reference>
<evidence type="ECO:0000313" key="2">
    <source>
        <dbReference type="EMBL" id="KAF5793518.1"/>
    </source>
</evidence>
<gene>
    <name evidence="3" type="ORF">HannXRQ_Chr08g0209111</name>
    <name evidence="2" type="ORF">HanXRQr2_Chr08g0317311</name>
</gene>
<proteinExistence type="predicted"/>
<keyword evidence="4" id="KW-1185">Reference proteome</keyword>
<name>A0A251U1D6_HELAN</name>
<evidence type="ECO:0000313" key="4">
    <source>
        <dbReference type="Proteomes" id="UP000215914"/>
    </source>
</evidence>
<evidence type="ECO:0000313" key="3">
    <source>
        <dbReference type="EMBL" id="OTG17170.1"/>
    </source>
</evidence>
<dbReference type="EMBL" id="MNCJ02000323">
    <property type="protein sequence ID" value="KAF5793518.1"/>
    <property type="molecule type" value="Genomic_DNA"/>
</dbReference>
<protein>
    <recommendedName>
        <fullName evidence="5">CLAVATA3/ESR (CLE)-related protein 25</fullName>
    </recommendedName>
</protein>